<sequence length="197" mass="20963">MPNDRGPLPLALIMAGGYLVAAALVGGTLLLAHGSTLVAGTAEPVATPTGAGPPAGYQRVDGPSGLRTVIPEGWRISTIRNGFQADDPAGGGAGGRFVRYQGVAADGDLYAWLTGYERQSWTNQPAYKRILLARQDFAGKSAVRWEFTYTLDGQPRHVEILYWQGSGVQYDVYASAPASEWTRTKPIFDAMLSGTSS</sequence>
<evidence type="ECO:0000313" key="3">
    <source>
        <dbReference type="Proteomes" id="UP000517916"/>
    </source>
</evidence>
<keyword evidence="1" id="KW-0812">Transmembrane</keyword>
<keyword evidence="3" id="KW-1185">Reference proteome</keyword>
<keyword evidence="1" id="KW-1133">Transmembrane helix</keyword>
<keyword evidence="1" id="KW-0472">Membrane</keyword>
<proteinExistence type="predicted"/>
<evidence type="ECO:0008006" key="4">
    <source>
        <dbReference type="Google" id="ProtNLM"/>
    </source>
</evidence>
<dbReference type="EMBL" id="JACJID010000002">
    <property type="protein sequence ID" value="MBA8926253.1"/>
    <property type="molecule type" value="Genomic_DNA"/>
</dbReference>
<evidence type="ECO:0000256" key="1">
    <source>
        <dbReference type="SAM" id="Phobius"/>
    </source>
</evidence>
<dbReference type="RefSeq" id="WP_182837684.1">
    <property type="nucleotide sequence ID" value="NZ_BAAABQ010000009.1"/>
</dbReference>
<feature type="transmembrane region" description="Helical" evidence="1">
    <location>
        <begin position="12"/>
        <end position="32"/>
    </location>
</feature>
<gene>
    <name evidence="2" type="ORF">BC739_003452</name>
</gene>
<organism evidence="2 3">
    <name type="scientific">Kutzneria viridogrisea</name>
    <dbReference type="NCBI Taxonomy" id="47990"/>
    <lineage>
        <taxon>Bacteria</taxon>
        <taxon>Bacillati</taxon>
        <taxon>Actinomycetota</taxon>
        <taxon>Actinomycetes</taxon>
        <taxon>Pseudonocardiales</taxon>
        <taxon>Pseudonocardiaceae</taxon>
        <taxon>Kutzneria</taxon>
    </lineage>
</organism>
<name>A0ABR6BHA9_9PSEU</name>
<comment type="caution">
    <text evidence="2">The sequence shown here is derived from an EMBL/GenBank/DDBJ whole genome shotgun (WGS) entry which is preliminary data.</text>
</comment>
<accession>A0ABR6BHA9</accession>
<evidence type="ECO:0000313" key="2">
    <source>
        <dbReference type="EMBL" id="MBA8926253.1"/>
    </source>
</evidence>
<dbReference type="Proteomes" id="UP000517916">
    <property type="component" value="Unassembled WGS sequence"/>
</dbReference>
<protein>
    <recommendedName>
        <fullName evidence="4">Serine/threonine protein kinase</fullName>
    </recommendedName>
</protein>
<reference evidence="2 3" key="1">
    <citation type="submission" date="2020-08" db="EMBL/GenBank/DDBJ databases">
        <title>Genomic Encyclopedia of Archaeal and Bacterial Type Strains, Phase II (KMG-II): from individual species to whole genera.</title>
        <authorList>
            <person name="Goeker M."/>
        </authorList>
    </citation>
    <scope>NUCLEOTIDE SEQUENCE [LARGE SCALE GENOMIC DNA]</scope>
    <source>
        <strain evidence="2 3">DSM 43850</strain>
    </source>
</reference>